<dbReference type="Proteomes" id="UP001596043">
    <property type="component" value="Unassembled WGS sequence"/>
</dbReference>
<sequence length="281" mass="32209">MKRVIVPTDFSQNAHNALSYARLLFQDEEVIFTLLHTYKPSTVNLLRKSSQQVGTMYQSSKLVAEEQLQNLLAKINSLNENKKHTYTVKAHLGALDEVFKNIPIDTYDFIVMGSKGATGLKSVLWGSNTFHLVNSTVKRPILIVPENCTYKNPEKIAFATNFSRAYSKEEIQPLIDIVKEWNASLRMIEVYHDPILSKNQKTHLETLENLLVDVQCHFHVIPHFNTIETAITIFNDELEIDILAMIRYPKSLLQKIVREPIIKKMVHHTTIPFLVLPSLTD</sequence>
<dbReference type="Pfam" id="PF00582">
    <property type="entry name" value="Usp"/>
    <property type="match status" value="1"/>
</dbReference>
<comment type="caution">
    <text evidence="3">The sequence shown here is derived from an EMBL/GenBank/DDBJ whole genome shotgun (WGS) entry which is preliminary data.</text>
</comment>
<evidence type="ECO:0000256" key="1">
    <source>
        <dbReference type="ARBA" id="ARBA00008791"/>
    </source>
</evidence>
<keyword evidence="4" id="KW-1185">Reference proteome</keyword>
<name>A0ABV9HTW4_9FLAO</name>
<dbReference type="RefSeq" id="WP_379977328.1">
    <property type="nucleotide sequence ID" value="NZ_JBHSFV010000002.1"/>
</dbReference>
<dbReference type="PANTHER" id="PTHR46268">
    <property type="entry name" value="STRESS RESPONSE PROTEIN NHAX"/>
    <property type="match status" value="1"/>
</dbReference>
<dbReference type="InterPro" id="IPR006016">
    <property type="entry name" value="UspA"/>
</dbReference>
<proteinExistence type="inferred from homology"/>
<protein>
    <submittedName>
        <fullName evidence="3">Universal stress protein</fullName>
    </submittedName>
</protein>
<gene>
    <name evidence="3" type="ORF">ACFO3O_04410</name>
</gene>
<comment type="similarity">
    <text evidence="1">Belongs to the universal stress protein A family.</text>
</comment>
<dbReference type="SUPFAM" id="SSF52402">
    <property type="entry name" value="Adenine nucleotide alpha hydrolases-like"/>
    <property type="match status" value="2"/>
</dbReference>
<evidence type="ECO:0000259" key="2">
    <source>
        <dbReference type="Pfam" id="PF00582"/>
    </source>
</evidence>
<feature type="domain" description="UspA" evidence="2">
    <location>
        <begin position="1"/>
        <end position="145"/>
    </location>
</feature>
<evidence type="ECO:0000313" key="4">
    <source>
        <dbReference type="Proteomes" id="UP001596043"/>
    </source>
</evidence>
<reference evidence="4" key="1">
    <citation type="journal article" date="2019" name="Int. J. Syst. Evol. Microbiol.">
        <title>The Global Catalogue of Microorganisms (GCM) 10K type strain sequencing project: providing services to taxonomists for standard genome sequencing and annotation.</title>
        <authorList>
            <consortium name="The Broad Institute Genomics Platform"/>
            <consortium name="The Broad Institute Genome Sequencing Center for Infectious Disease"/>
            <person name="Wu L."/>
            <person name="Ma J."/>
        </authorList>
    </citation>
    <scope>NUCLEOTIDE SEQUENCE [LARGE SCALE GENOMIC DNA]</scope>
    <source>
        <strain evidence="4">YJ-61-S</strain>
    </source>
</reference>
<dbReference type="EMBL" id="JBHSFV010000002">
    <property type="protein sequence ID" value="MFC4633135.1"/>
    <property type="molecule type" value="Genomic_DNA"/>
</dbReference>
<accession>A0ABV9HTW4</accession>
<dbReference type="CDD" id="cd00293">
    <property type="entry name" value="USP-like"/>
    <property type="match status" value="1"/>
</dbReference>
<dbReference type="Gene3D" id="3.40.50.12370">
    <property type="match status" value="1"/>
</dbReference>
<dbReference type="PANTHER" id="PTHR46268:SF6">
    <property type="entry name" value="UNIVERSAL STRESS PROTEIN UP12"/>
    <property type="match status" value="1"/>
</dbReference>
<organism evidence="3 4">
    <name type="scientific">Dokdonia ponticola</name>
    <dbReference type="NCBI Taxonomy" id="2041041"/>
    <lineage>
        <taxon>Bacteria</taxon>
        <taxon>Pseudomonadati</taxon>
        <taxon>Bacteroidota</taxon>
        <taxon>Flavobacteriia</taxon>
        <taxon>Flavobacteriales</taxon>
        <taxon>Flavobacteriaceae</taxon>
        <taxon>Dokdonia</taxon>
    </lineage>
</organism>
<evidence type="ECO:0000313" key="3">
    <source>
        <dbReference type="EMBL" id="MFC4633135.1"/>
    </source>
</evidence>